<keyword evidence="3" id="KW-1185">Reference proteome</keyword>
<dbReference type="EMBL" id="MVBO01000002">
    <property type="protein sequence ID" value="OZJ06696.1"/>
    <property type="molecule type" value="Genomic_DNA"/>
</dbReference>
<evidence type="ECO:0000313" key="2">
    <source>
        <dbReference type="EMBL" id="OZJ06696.1"/>
    </source>
</evidence>
<feature type="region of interest" description="Disordered" evidence="1">
    <location>
        <begin position="108"/>
        <end position="149"/>
    </location>
</feature>
<name>A0A261Y7U1_9FUNG</name>
<gene>
    <name evidence="2" type="ORF">BZG36_00452</name>
</gene>
<evidence type="ECO:0000313" key="3">
    <source>
        <dbReference type="Proteomes" id="UP000242875"/>
    </source>
</evidence>
<feature type="compositionally biased region" description="Polar residues" evidence="1">
    <location>
        <begin position="133"/>
        <end position="149"/>
    </location>
</feature>
<feature type="region of interest" description="Disordered" evidence="1">
    <location>
        <begin position="257"/>
        <end position="323"/>
    </location>
</feature>
<reference evidence="2 3" key="1">
    <citation type="journal article" date="2017" name="Mycologia">
        <title>Bifiguratus adelaidae, gen. et sp. nov., a new member of Mucoromycotina in endophytic and soil-dwelling habitats.</title>
        <authorList>
            <person name="Torres-Cruz T.J."/>
            <person name="Billingsley Tobias T.L."/>
            <person name="Almatruk M."/>
            <person name="Hesse C."/>
            <person name="Kuske C.R."/>
            <person name="Desiro A."/>
            <person name="Benucci G.M."/>
            <person name="Bonito G."/>
            <person name="Stajich J.E."/>
            <person name="Dunlap C."/>
            <person name="Arnold A.E."/>
            <person name="Porras-Alfaro A."/>
        </authorList>
    </citation>
    <scope>NUCLEOTIDE SEQUENCE [LARGE SCALE GENOMIC DNA]</scope>
    <source>
        <strain evidence="2 3">AZ0501</strain>
    </source>
</reference>
<dbReference type="Proteomes" id="UP000242875">
    <property type="component" value="Unassembled WGS sequence"/>
</dbReference>
<accession>A0A261Y7U1</accession>
<proteinExistence type="predicted"/>
<comment type="caution">
    <text evidence="2">The sequence shown here is derived from an EMBL/GenBank/DDBJ whole genome shotgun (WGS) entry which is preliminary data.</text>
</comment>
<dbReference type="OrthoDB" id="2289035at2759"/>
<protein>
    <submittedName>
        <fullName evidence="2">Uncharacterized protein</fullName>
    </submittedName>
</protein>
<feature type="compositionally biased region" description="Low complexity" evidence="1">
    <location>
        <begin position="417"/>
        <end position="435"/>
    </location>
</feature>
<dbReference type="AlphaFoldDB" id="A0A261Y7U1"/>
<organism evidence="2 3">
    <name type="scientific">Bifiguratus adelaidae</name>
    <dbReference type="NCBI Taxonomy" id="1938954"/>
    <lineage>
        <taxon>Eukaryota</taxon>
        <taxon>Fungi</taxon>
        <taxon>Fungi incertae sedis</taxon>
        <taxon>Mucoromycota</taxon>
        <taxon>Mucoromycotina</taxon>
        <taxon>Endogonomycetes</taxon>
        <taxon>Endogonales</taxon>
        <taxon>Endogonales incertae sedis</taxon>
        <taxon>Bifiguratus</taxon>
    </lineage>
</organism>
<feature type="compositionally biased region" description="Acidic residues" evidence="1">
    <location>
        <begin position="113"/>
        <end position="132"/>
    </location>
</feature>
<feature type="region of interest" description="Disordered" evidence="1">
    <location>
        <begin position="339"/>
        <end position="388"/>
    </location>
</feature>
<feature type="compositionally biased region" description="Low complexity" evidence="1">
    <location>
        <begin position="373"/>
        <end position="388"/>
    </location>
</feature>
<feature type="compositionally biased region" description="Polar residues" evidence="1">
    <location>
        <begin position="477"/>
        <end position="487"/>
    </location>
</feature>
<sequence length="547" mass="60441">MASSTRLPPQHPLARMHSAYNPIQLAAITNYKLAQLTFAAPDGQALLKTTLAKNMLDHLYQVTPAEWLEQMTRWKFFTPESLGMVTAENIESMLQDYTRAMHAANPLEPEISSSEEEEEDEDDADEWVDEDTPATSPHESETNLFTQPNASMSMLGGIQIPRDIDRIDPAPLSPKITSFTKPVLSSERRRQSLHLGNTPQTLAGDLTKLFNMDFSVDKLEPNFSTPPTLPELSFSDTSSTLPSFEDTLSFIAPNANRSVSRRSSSLRHAQNVSNATLVDDPKRDAHDVKWTKRKEPEQLLSSHPVPQRSSSLKQKGRLKPPTAFETSGEAFARLQSVLSDASEQSKPRRSSHSLSHLFKGSRKSQDATKRRNTNNPSSPPTQSSIPRSMSTEAFEAFETSNVYPSQASLQRDTDIRLSTSSPSLPLDSATSQSVPPLTPPSTPPKRTTSLHRKKYEVTEGIENTPLPPLPPMIPYTTEPTRTSTAQKRLSDALPSTVKMDIADGVPVPLSASDTVVMVHSSSSPKPQKNVLKKLWKGNSTKRTVRVS</sequence>
<feature type="compositionally biased region" description="Low complexity" evidence="1">
    <location>
        <begin position="257"/>
        <end position="267"/>
    </location>
</feature>
<feature type="region of interest" description="Disordered" evidence="1">
    <location>
        <begin position="417"/>
        <end position="492"/>
    </location>
</feature>
<evidence type="ECO:0000256" key="1">
    <source>
        <dbReference type="SAM" id="MobiDB-lite"/>
    </source>
</evidence>
<feature type="compositionally biased region" description="Basic and acidic residues" evidence="1">
    <location>
        <begin position="279"/>
        <end position="297"/>
    </location>
</feature>